<keyword evidence="3" id="KW-0812">Transmembrane</keyword>
<evidence type="ECO:0000256" key="3">
    <source>
        <dbReference type="ARBA" id="ARBA00022692"/>
    </source>
</evidence>
<dbReference type="PANTHER" id="PTHR30026">
    <property type="entry name" value="OUTER MEMBRANE PROTEIN TOLC"/>
    <property type="match status" value="1"/>
</dbReference>
<dbReference type="STRING" id="456481.LEPBI_I1784"/>
<keyword evidence="8" id="KW-1185">Reference proteome</keyword>
<name>B0SRU5_LEPBP</name>
<dbReference type="InterPro" id="IPR051906">
    <property type="entry name" value="TolC-like"/>
</dbReference>
<evidence type="ECO:0000313" key="8">
    <source>
        <dbReference type="Proteomes" id="UP000001847"/>
    </source>
</evidence>
<dbReference type="KEGG" id="lbi:LEPBI_I1784"/>
<dbReference type="GO" id="GO:1990281">
    <property type="term" value="C:efflux pump complex"/>
    <property type="evidence" value="ECO:0007669"/>
    <property type="project" value="TreeGrafter"/>
</dbReference>
<dbReference type="GO" id="GO:0015288">
    <property type="term" value="F:porin activity"/>
    <property type="evidence" value="ECO:0007669"/>
    <property type="project" value="TreeGrafter"/>
</dbReference>
<dbReference type="SUPFAM" id="SSF56954">
    <property type="entry name" value="Outer membrane efflux proteins (OEP)"/>
    <property type="match status" value="1"/>
</dbReference>
<reference evidence="7 8" key="1">
    <citation type="journal article" date="2008" name="PLoS ONE">
        <title>Genome sequence of the saprophyte Leptospira biflexa provides insights into the evolution of Leptospira and the pathogenesis of leptospirosis.</title>
        <authorList>
            <person name="Picardeau M."/>
            <person name="Bulach D.M."/>
            <person name="Bouchier C."/>
            <person name="Zuerner R.L."/>
            <person name="Zidane N."/>
            <person name="Wilson P.J."/>
            <person name="Creno S."/>
            <person name="Kuczek E.S."/>
            <person name="Bommezzadri S."/>
            <person name="Davis J.C."/>
            <person name="McGrath A."/>
            <person name="Johnson M.J."/>
            <person name="Boursaux-Eude C."/>
            <person name="Seemann T."/>
            <person name="Rouy Z."/>
            <person name="Coppel R.L."/>
            <person name="Rood J.I."/>
            <person name="Lajus A."/>
            <person name="Davies J.K."/>
            <person name="Medigue C."/>
            <person name="Adler B."/>
        </authorList>
    </citation>
    <scope>NUCLEOTIDE SEQUENCE [LARGE SCALE GENOMIC DNA]</scope>
    <source>
        <strain evidence="8">Patoc 1 / ATCC 23582 / Paris</strain>
    </source>
</reference>
<gene>
    <name evidence="7" type="ordered locus">LEPBI_I1784</name>
</gene>
<dbReference type="GO" id="GO:0015562">
    <property type="term" value="F:efflux transmembrane transporter activity"/>
    <property type="evidence" value="ECO:0007669"/>
    <property type="project" value="InterPro"/>
</dbReference>
<evidence type="ECO:0000256" key="5">
    <source>
        <dbReference type="ARBA" id="ARBA00023237"/>
    </source>
</evidence>
<organism evidence="7 8">
    <name type="scientific">Leptospira biflexa serovar Patoc (strain Patoc 1 / ATCC 23582 / Paris)</name>
    <dbReference type="NCBI Taxonomy" id="456481"/>
    <lineage>
        <taxon>Bacteria</taxon>
        <taxon>Pseudomonadati</taxon>
        <taxon>Spirochaetota</taxon>
        <taxon>Spirochaetia</taxon>
        <taxon>Leptospirales</taxon>
        <taxon>Leptospiraceae</taxon>
        <taxon>Leptospira</taxon>
    </lineage>
</organism>
<dbReference type="AlphaFoldDB" id="B0SRU5"/>
<sequence>MKSQNFIPTRNFTHSQKLTSWLISLSLLGLPIFADSDFDEEIKRMQLAQWENGDVVPEPLQGPGPKKLRLTIAQAIEQVIENNTIVQNAKLEIVKADSPEWKNESKYSWKALASIQSAKQILPNNRNNLFAGTIRSQDKISAGIEKQFKTGTYFKTEISTIRFDVNAFENPDPATAGFASLLAAPPMYTGAVSATLSQELLKYGFGKNEEEKEKLLKNQTLLLRENYINILTQLVVKILVDYWSLSIVDSRIATYEKVSKNTEEIRRLTLRKTGLGLSEGFEVNQWNQAYLKTQSLLEKAKVDRIEAERNLIRILNVDTASSIEGVTDLSETLPTGINLKSDIAYALAHRTDYLLLKREREIAKLALSTALAEDDPSLLATVTYSSIGQNFLSPQENFIARQRGVTSFMFPQITAELKMSYPLWDLGIKASIRDAETNLKVNELKIQNLEQEIEQEIVTRQEALIASHALLKDLQKTKRETEIFYNGLMERFRQGRYTAVNVKNALDSLANTELAVTQAKINYNINLVRYELAKNSLFEKYGLDLYSILEEVEKRAKLETDKL</sequence>
<keyword evidence="2" id="KW-1134">Transmembrane beta strand</keyword>
<dbReference type="PANTHER" id="PTHR30026:SF20">
    <property type="entry name" value="OUTER MEMBRANE PROTEIN TOLC"/>
    <property type="match status" value="1"/>
</dbReference>
<evidence type="ECO:0000256" key="4">
    <source>
        <dbReference type="ARBA" id="ARBA00023136"/>
    </source>
</evidence>
<evidence type="ECO:0000256" key="2">
    <source>
        <dbReference type="ARBA" id="ARBA00022452"/>
    </source>
</evidence>
<feature type="coiled-coil region" evidence="6">
    <location>
        <begin position="432"/>
        <end position="466"/>
    </location>
</feature>
<proteinExistence type="predicted"/>
<dbReference type="EMBL" id="CP000786">
    <property type="protein sequence ID" value="ABZ97890.1"/>
    <property type="molecule type" value="Genomic_DNA"/>
</dbReference>
<dbReference type="Proteomes" id="UP000001847">
    <property type="component" value="Chromosome I"/>
</dbReference>
<keyword evidence="5" id="KW-0998">Cell outer membrane</keyword>
<keyword evidence="4" id="KW-0472">Membrane</keyword>
<accession>B0SRU5</accession>
<dbReference type="Gene3D" id="1.20.1600.10">
    <property type="entry name" value="Outer membrane efflux proteins (OEP)"/>
    <property type="match status" value="1"/>
</dbReference>
<evidence type="ECO:0000313" key="7">
    <source>
        <dbReference type="EMBL" id="ABZ97890.1"/>
    </source>
</evidence>
<protein>
    <submittedName>
        <fullName evidence="7">Putative outer membrane efflux protein putative signal peptide</fullName>
    </submittedName>
</protein>
<dbReference type="GO" id="GO:0009279">
    <property type="term" value="C:cell outer membrane"/>
    <property type="evidence" value="ECO:0007669"/>
    <property type="project" value="UniProtKB-SubCell"/>
</dbReference>
<evidence type="ECO:0000256" key="6">
    <source>
        <dbReference type="SAM" id="Coils"/>
    </source>
</evidence>
<dbReference type="HOGENOM" id="CLU_483792_0_0_12"/>
<comment type="subcellular location">
    <subcellularLocation>
        <location evidence="1">Cell outer membrane</location>
    </subcellularLocation>
</comment>
<evidence type="ECO:0000256" key="1">
    <source>
        <dbReference type="ARBA" id="ARBA00004442"/>
    </source>
</evidence>
<keyword evidence="6" id="KW-0175">Coiled coil</keyword>